<accession>A0ABR9K7R7</accession>
<evidence type="ECO:0000313" key="1">
    <source>
        <dbReference type="EMBL" id="MBE1558052.1"/>
    </source>
</evidence>
<protein>
    <submittedName>
        <fullName evidence="1">Uncharacterized protein</fullName>
    </submittedName>
</protein>
<reference evidence="1 2" key="1">
    <citation type="submission" date="2020-10" db="EMBL/GenBank/DDBJ databases">
        <title>Sequencing the genomes of 1000 actinobacteria strains.</title>
        <authorList>
            <person name="Klenk H.-P."/>
        </authorList>
    </citation>
    <scope>NUCLEOTIDE SEQUENCE [LARGE SCALE GENOMIC DNA]</scope>
    <source>
        <strain evidence="1 2">DSM 43748</strain>
    </source>
</reference>
<proteinExistence type="predicted"/>
<organism evidence="1 2">
    <name type="scientific">Nonomuraea africana</name>
    <dbReference type="NCBI Taxonomy" id="46171"/>
    <lineage>
        <taxon>Bacteria</taxon>
        <taxon>Bacillati</taxon>
        <taxon>Actinomycetota</taxon>
        <taxon>Actinomycetes</taxon>
        <taxon>Streptosporangiales</taxon>
        <taxon>Streptosporangiaceae</taxon>
        <taxon>Nonomuraea</taxon>
    </lineage>
</organism>
<name>A0ABR9K7R7_9ACTN</name>
<evidence type="ECO:0000313" key="2">
    <source>
        <dbReference type="Proteomes" id="UP000661607"/>
    </source>
</evidence>
<keyword evidence="2" id="KW-1185">Reference proteome</keyword>
<dbReference type="Proteomes" id="UP000661607">
    <property type="component" value="Unassembled WGS sequence"/>
</dbReference>
<comment type="caution">
    <text evidence="1">The sequence shown here is derived from an EMBL/GenBank/DDBJ whole genome shotgun (WGS) entry which is preliminary data.</text>
</comment>
<sequence length="38" mass="4112">MLPLLWSKAPLIRGRNATNVHVSPVFNGYDVVTMGVAS</sequence>
<gene>
    <name evidence="1" type="ORF">H4W81_000831</name>
</gene>
<dbReference type="EMBL" id="JADBEF010000001">
    <property type="protein sequence ID" value="MBE1558052.1"/>
    <property type="molecule type" value="Genomic_DNA"/>
</dbReference>